<dbReference type="RefSeq" id="WP_167952237.1">
    <property type="nucleotide sequence ID" value="NZ_BAAAPQ010000038.1"/>
</dbReference>
<evidence type="ECO:0000256" key="1">
    <source>
        <dbReference type="SAM" id="MobiDB-lite"/>
    </source>
</evidence>
<feature type="compositionally biased region" description="Acidic residues" evidence="1">
    <location>
        <begin position="124"/>
        <end position="135"/>
    </location>
</feature>
<evidence type="ECO:0000313" key="2">
    <source>
        <dbReference type="EMBL" id="NJC58462.1"/>
    </source>
</evidence>
<proteinExistence type="predicted"/>
<feature type="region of interest" description="Disordered" evidence="1">
    <location>
        <begin position="96"/>
        <end position="209"/>
    </location>
</feature>
<keyword evidence="3" id="KW-1185">Reference proteome</keyword>
<protein>
    <recommendedName>
        <fullName evidence="4">DUF4333 domain-containing protein</fullName>
    </recommendedName>
</protein>
<feature type="compositionally biased region" description="Polar residues" evidence="1">
    <location>
        <begin position="136"/>
        <end position="146"/>
    </location>
</feature>
<accession>A0A846SB01</accession>
<feature type="compositionally biased region" description="Low complexity" evidence="1">
    <location>
        <begin position="147"/>
        <end position="195"/>
    </location>
</feature>
<sequence>MCILDILGEIFFDSSTDCLRWAFVTDLEHESPNANTSTPTSADSVDKVIMYTTSRHQESTMKTTKLIRSIAVAGTAAAALSLSACDMHVSFGDPAQDQTEAQERDGSDASSDEDRAGETRSDEVETNDAVTEDAPDTSSGQGTASNDGTSSGYGSSSSDSGTSTSDAASASSDATSASGTSTSAGEGSSSSSGEDAGSGDPGFEIDEHGNGEIPAAMLEDDIRDAYSKQGTTVEEVECLNDLMIISKQGSASCNVTAYGEKRYGTVKVTSVTGSNVHYKLDFPSFS</sequence>
<evidence type="ECO:0008006" key="4">
    <source>
        <dbReference type="Google" id="ProtNLM"/>
    </source>
</evidence>
<comment type="caution">
    <text evidence="2">The sequence shown here is derived from an EMBL/GenBank/DDBJ whole genome shotgun (WGS) entry which is preliminary data.</text>
</comment>
<name>A0A846SB01_9MICO</name>
<organism evidence="2 3">
    <name type="scientific">Brevibacterium marinum</name>
    <dbReference type="NCBI Taxonomy" id="418643"/>
    <lineage>
        <taxon>Bacteria</taxon>
        <taxon>Bacillati</taxon>
        <taxon>Actinomycetota</taxon>
        <taxon>Actinomycetes</taxon>
        <taxon>Micrococcales</taxon>
        <taxon>Brevibacteriaceae</taxon>
        <taxon>Brevibacterium</taxon>
    </lineage>
</organism>
<dbReference type="Proteomes" id="UP000576792">
    <property type="component" value="Unassembled WGS sequence"/>
</dbReference>
<gene>
    <name evidence="2" type="ORF">BKA07_003497</name>
</gene>
<dbReference type="AlphaFoldDB" id="A0A846SB01"/>
<evidence type="ECO:0000313" key="3">
    <source>
        <dbReference type="Proteomes" id="UP000576792"/>
    </source>
</evidence>
<dbReference type="EMBL" id="JAATJN010000001">
    <property type="protein sequence ID" value="NJC58462.1"/>
    <property type="molecule type" value="Genomic_DNA"/>
</dbReference>
<reference evidence="2 3" key="1">
    <citation type="submission" date="2020-03" db="EMBL/GenBank/DDBJ databases">
        <title>Sequencing the genomes of 1000 actinobacteria strains.</title>
        <authorList>
            <person name="Klenk H.-P."/>
        </authorList>
    </citation>
    <scope>NUCLEOTIDE SEQUENCE [LARGE SCALE GENOMIC DNA]</scope>
    <source>
        <strain evidence="2 3">DSM 18964</strain>
    </source>
</reference>
<feature type="compositionally biased region" description="Basic and acidic residues" evidence="1">
    <location>
        <begin position="101"/>
        <end position="123"/>
    </location>
</feature>